<dbReference type="AlphaFoldDB" id="A0A150GRJ7"/>
<feature type="region of interest" description="Disordered" evidence="1">
    <location>
        <begin position="594"/>
        <end position="621"/>
    </location>
</feature>
<accession>A0A150GRJ7</accession>
<proteinExistence type="predicted"/>
<organism evidence="3 4">
    <name type="scientific">Gonium pectorale</name>
    <name type="common">Green alga</name>
    <dbReference type="NCBI Taxonomy" id="33097"/>
    <lineage>
        <taxon>Eukaryota</taxon>
        <taxon>Viridiplantae</taxon>
        <taxon>Chlorophyta</taxon>
        <taxon>core chlorophytes</taxon>
        <taxon>Chlorophyceae</taxon>
        <taxon>CS clade</taxon>
        <taxon>Chlamydomonadales</taxon>
        <taxon>Volvocaceae</taxon>
        <taxon>Gonium</taxon>
    </lineage>
</organism>
<evidence type="ECO:0000313" key="4">
    <source>
        <dbReference type="Proteomes" id="UP000075714"/>
    </source>
</evidence>
<evidence type="ECO:0000259" key="2">
    <source>
        <dbReference type="Pfam" id="PF11938"/>
    </source>
</evidence>
<dbReference type="GO" id="GO:0044528">
    <property type="term" value="P:regulation of mitochondrial mRNA stability"/>
    <property type="evidence" value="ECO:0007669"/>
    <property type="project" value="TreeGrafter"/>
</dbReference>
<dbReference type="GO" id="GO:0000963">
    <property type="term" value="P:mitochondrial RNA processing"/>
    <property type="evidence" value="ECO:0007669"/>
    <property type="project" value="TreeGrafter"/>
</dbReference>
<dbReference type="Pfam" id="PF11938">
    <property type="entry name" value="DUF3456"/>
    <property type="match status" value="1"/>
</dbReference>
<feature type="domain" description="DUF3456" evidence="2">
    <location>
        <begin position="723"/>
        <end position="831"/>
    </location>
</feature>
<feature type="region of interest" description="Disordered" evidence="1">
    <location>
        <begin position="309"/>
        <end position="352"/>
    </location>
</feature>
<dbReference type="GO" id="GO:0035770">
    <property type="term" value="C:ribonucleoprotein granule"/>
    <property type="evidence" value="ECO:0007669"/>
    <property type="project" value="TreeGrafter"/>
</dbReference>
<gene>
    <name evidence="3" type="ORF">GPECTOR_9g503</name>
</gene>
<dbReference type="Proteomes" id="UP000075714">
    <property type="component" value="Unassembled WGS sequence"/>
</dbReference>
<comment type="caution">
    <text evidence="3">The sequence shown here is derived from an EMBL/GenBank/DDBJ whole genome shotgun (WGS) entry which is preliminary data.</text>
</comment>
<feature type="compositionally biased region" description="Low complexity" evidence="1">
    <location>
        <begin position="865"/>
        <end position="880"/>
    </location>
</feature>
<dbReference type="GO" id="GO:0003723">
    <property type="term" value="F:RNA binding"/>
    <property type="evidence" value="ECO:0007669"/>
    <property type="project" value="TreeGrafter"/>
</dbReference>
<dbReference type="InterPro" id="IPR050870">
    <property type="entry name" value="FAST_kinase"/>
</dbReference>
<dbReference type="OrthoDB" id="548686at2759"/>
<dbReference type="GO" id="GO:1901259">
    <property type="term" value="P:chloroplast rRNA processing"/>
    <property type="evidence" value="ECO:0007669"/>
    <property type="project" value="TreeGrafter"/>
</dbReference>
<dbReference type="EMBL" id="LSYV01000010">
    <property type="protein sequence ID" value="KXZ52459.1"/>
    <property type="molecule type" value="Genomic_DNA"/>
</dbReference>
<dbReference type="PANTHER" id="PTHR21228:SF40">
    <property type="entry name" value="LD45607P"/>
    <property type="match status" value="1"/>
</dbReference>
<feature type="region of interest" description="Disordered" evidence="1">
    <location>
        <begin position="852"/>
        <end position="885"/>
    </location>
</feature>
<name>A0A150GRJ7_GONPE</name>
<protein>
    <recommendedName>
        <fullName evidence="2">DUF3456 domain-containing protein</fullName>
    </recommendedName>
</protein>
<dbReference type="InterPro" id="IPR021852">
    <property type="entry name" value="DUF3456"/>
</dbReference>
<reference evidence="4" key="1">
    <citation type="journal article" date="2016" name="Nat. Commun.">
        <title>The Gonium pectorale genome demonstrates co-option of cell cycle regulation during the evolution of multicellularity.</title>
        <authorList>
            <person name="Hanschen E.R."/>
            <person name="Marriage T.N."/>
            <person name="Ferris P.J."/>
            <person name="Hamaji T."/>
            <person name="Toyoda A."/>
            <person name="Fujiyama A."/>
            <person name="Neme R."/>
            <person name="Noguchi H."/>
            <person name="Minakuchi Y."/>
            <person name="Suzuki M."/>
            <person name="Kawai-Toyooka H."/>
            <person name="Smith D.R."/>
            <person name="Sparks H."/>
            <person name="Anderson J."/>
            <person name="Bakaric R."/>
            <person name="Luria V."/>
            <person name="Karger A."/>
            <person name="Kirschner M.W."/>
            <person name="Durand P.M."/>
            <person name="Michod R.E."/>
            <person name="Nozaki H."/>
            <person name="Olson B.J."/>
        </authorList>
    </citation>
    <scope>NUCLEOTIDE SEQUENCE [LARGE SCALE GENOMIC DNA]</scope>
    <source>
        <strain evidence="4">NIES-2863</strain>
    </source>
</reference>
<evidence type="ECO:0000256" key="1">
    <source>
        <dbReference type="SAM" id="MobiDB-lite"/>
    </source>
</evidence>
<sequence>MRPPTVPPTEDLDNLLKFTAAAMVPPPPLALGPPPAATARSALPALPFRPRPAHALDAEGTVRPPRQRLGASAAAAGRGCGLMSARDLTASLVAAPSWVHVAQLVHRWHGELNAISLAAALKRLAACCQPQMLNPSRPEGPALLSMLQHLCFQAEYHLPTMRPRELSGVLWALAVLGFSPPLPLAVGLAEGFMASLPEANALDCAQGLWALSQMGWPLERAELEAVWRRTLSCLHPDRPSCRSLLVVLCAATKMGLRLSRDELLWLEAQLVAASPMLSGQDVANALSSLARLMDDSPAAMAAVVAARAGGQEPLGQRDRPPTATLRRQRQRREGAASVRRRGHGDVARGVSGLRPQPETLKALLSRMAPLLSSMRGDEAAAVLYSLARLGFDPGQPMRSALFSRCASQRASSSTRALALMVWAASRLAQQPPSSWTADIMLECLRRLPYFAPSELATLLYGFAVQRGQSTLEPEATAALLAAVTAAMSSFSPQEVANTAWAVAQLPTDCAPTRGSAFWAAMGERCRQLGFGSFTSQGLANVLWGTAALTPNPTAARRKTRLAARYMPAVPALDQLVLLSKALFGRVSTDSLAAASGGPAPWATAPPPAAPHRSGAELRPPEHPRSAAAAWNAAPAVATLLELDAEALDDLHQALHARLPQMNATELSMTLWALARLRLNPGHDWLDAAVLRGASLLMAMPLEGLTALVHSITWIPSYIPEAIIAYKSSELRAVELLDDLCNTMRDYALVSPTGKKTKFWLKVKGEGSNATMLSAVTRPPRPEEEAKSKRLEAYCGVMLEELEEELYAGIMKGGFDTQGVESLLCRGIVSACPVPAAVAEPSDAEAAGEVVAEEEDGEQEGEAAEGAEGASAATGSAGSETRYIDNMKVEVGPDGKFEL</sequence>
<feature type="compositionally biased region" description="Acidic residues" evidence="1">
    <location>
        <begin position="852"/>
        <end position="864"/>
    </location>
</feature>
<dbReference type="GO" id="GO:0009507">
    <property type="term" value="C:chloroplast"/>
    <property type="evidence" value="ECO:0007669"/>
    <property type="project" value="GOC"/>
</dbReference>
<evidence type="ECO:0000313" key="3">
    <source>
        <dbReference type="EMBL" id="KXZ52459.1"/>
    </source>
</evidence>
<dbReference type="PANTHER" id="PTHR21228">
    <property type="entry name" value="FAST LEU-RICH DOMAIN-CONTAINING"/>
    <property type="match status" value="1"/>
</dbReference>
<keyword evidence="4" id="KW-1185">Reference proteome</keyword>
<dbReference type="GO" id="GO:0005759">
    <property type="term" value="C:mitochondrial matrix"/>
    <property type="evidence" value="ECO:0007669"/>
    <property type="project" value="TreeGrafter"/>
</dbReference>